<dbReference type="SUPFAM" id="SSF54862">
    <property type="entry name" value="4Fe-4S ferredoxins"/>
    <property type="match status" value="1"/>
</dbReference>
<reference evidence="10 11" key="1">
    <citation type="submission" date="2018-06" db="EMBL/GenBank/DDBJ databases">
        <title>Actinomadura craniellae sp. nov. isolated from marine sponge Craniella sp.</title>
        <authorList>
            <person name="Li L."/>
            <person name="Xu Q.H."/>
            <person name="Lin H.W."/>
            <person name="Lu Y.H."/>
        </authorList>
    </citation>
    <scope>NUCLEOTIDE SEQUENCE [LARGE SCALE GENOMIC DNA]</scope>
    <source>
        <strain evidence="10 11">LHW63021</strain>
    </source>
</reference>
<dbReference type="PANTHER" id="PTHR36923">
    <property type="entry name" value="FERREDOXIN"/>
    <property type="match status" value="1"/>
</dbReference>
<comment type="function">
    <text evidence="8">Ferredoxins are iron-sulfur proteins that transfer electrons in a wide variety of metabolic reactions.</text>
</comment>
<comment type="caution">
    <text evidence="10">The sequence shown here is derived from an EMBL/GenBank/DDBJ whole genome shotgun (WGS) entry which is preliminary data.</text>
</comment>
<keyword evidence="2 8" id="KW-0813">Transport</keyword>
<keyword evidence="6 8" id="KW-0411">Iron-sulfur</keyword>
<feature type="region of interest" description="Disordered" evidence="9">
    <location>
        <begin position="35"/>
        <end position="63"/>
    </location>
</feature>
<dbReference type="GO" id="GO:0005506">
    <property type="term" value="F:iron ion binding"/>
    <property type="evidence" value="ECO:0007669"/>
    <property type="project" value="UniProtKB-UniRule"/>
</dbReference>
<protein>
    <recommendedName>
        <fullName evidence="8">Ferredoxin</fullName>
    </recommendedName>
</protein>
<evidence type="ECO:0000256" key="2">
    <source>
        <dbReference type="ARBA" id="ARBA00022448"/>
    </source>
</evidence>
<dbReference type="Pfam" id="PF13459">
    <property type="entry name" value="Fer4_15"/>
    <property type="match status" value="1"/>
</dbReference>
<evidence type="ECO:0000256" key="5">
    <source>
        <dbReference type="ARBA" id="ARBA00023004"/>
    </source>
</evidence>
<evidence type="ECO:0000256" key="1">
    <source>
        <dbReference type="ARBA" id="ARBA00001927"/>
    </source>
</evidence>
<evidence type="ECO:0000256" key="6">
    <source>
        <dbReference type="ARBA" id="ARBA00023014"/>
    </source>
</evidence>
<proteinExistence type="predicted"/>
<keyword evidence="11" id="KW-1185">Reference proteome</keyword>
<gene>
    <name evidence="10" type="ORF">DPM19_01695</name>
</gene>
<dbReference type="InterPro" id="IPR051269">
    <property type="entry name" value="Fe-S_cluster_ET"/>
</dbReference>
<dbReference type="InterPro" id="IPR001080">
    <property type="entry name" value="3Fe4S_ferredoxin"/>
</dbReference>
<evidence type="ECO:0000256" key="8">
    <source>
        <dbReference type="RuleBase" id="RU368020"/>
    </source>
</evidence>
<evidence type="ECO:0000256" key="4">
    <source>
        <dbReference type="ARBA" id="ARBA00022982"/>
    </source>
</evidence>
<keyword evidence="3 8" id="KW-0479">Metal-binding</keyword>
<dbReference type="AlphaFoldDB" id="A0A365HDB3"/>
<accession>A0A365HDB3</accession>
<keyword evidence="4 8" id="KW-0249">Electron transport</keyword>
<dbReference type="PRINTS" id="PR00352">
    <property type="entry name" value="3FE4SFRDOXIN"/>
</dbReference>
<name>A0A365HDB3_9ACTN</name>
<dbReference type="PANTHER" id="PTHR36923:SF3">
    <property type="entry name" value="FERREDOXIN"/>
    <property type="match status" value="1"/>
</dbReference>
<dbReference type="Proteomes" id="UP000251891">
    <property type="component" value="Unassembled WGS sequence"/>
</dbReference>
<dbReference type="EMBL" id="QLYX01000001">
    <property type="protein sequence ID" value="RAY16906.1"/>
    <property type="molecule type" value="Genomic_DNA"/>
</dbReference>
<evidence type="ECO:0000256" key="7">
    <source>
        <dbReference type="ARBA" id="ARBA00023291"/>
    </source>
</evidence>
<evidence type="ECO:0000256" key="3">
    <source>
        <dbReference type="ARBA" id="ARBA00022723"/>
    </source>
</evidence>
<comment type="cofactor">
    <cofactor evidence="1">
        <name>[3Fe-4S] cluster</name>
        <dbReference type="ChEBI" id="CHEBI:21137"/>
    </cofactor>
</comment>
<keyword evidence="5 8" id="KW-0408">Iron</keyword>
<evidence type="ECO:0000313" key="11">
    <source>
        <dbReference type="Proteomes" id="UP000251891"/>
    </source>
</evidence>
<dbReference type="RefSeq" id="WP_111862956.1">
    <property type="nucleotide sequence ID" value="NZ_QLYX01000001.1"/>
</dbReference>
<dbReference type="GO" id="GO:0051538">
    <property type="term" value="F:3 iron, 4 sulfur cluster binding"/>
    <property type="evidence" value="ECO:0007669"/>
    <property type="project" value="UniProtKB-KW"/>
</dbReference>
<keyword evidence="7" id="KW-0003">3Fe-4S</keyword>
<evidence type="ECO:0000313" key="10">
    <source>
        <dbReference type="EMBL" id="RAY16906.1"/>
    </source>
</evidence>
<sequence length="63" mass="6856">MQVRVDSDLCQGHTLCAMAAPDLFALRDEDGHAYAPDENVPAAQEERAQEAARSCPERAVQLS</sequence>
<evidence type="ECO:0000256" key="9">
    <source>
        <dbReference type="SAM" id="MobiDB-lite"/>
    </source>
</evidence>
<dbReference type="GO" id="GO:0009055">
    <property type="term" value="F:electron transfer activity"/>
    <property type="evidence" value="ECO:0007669"/>
    <property type="project" value="UniProtKB-UniRule"/>
</dbReference>
<organism evidence="10 11">
    <name type="scientific">Actinomadura craniellae</name>
    <dbReference type="NCBI Taxonomy" id="2231787"/>
    <lineage>
        <taxon>Bacteria</taxon>
        <taxon>Bacillati</taxon>
        <taxon>Actinomycetota</taxon>
        <taxon>Actinomycetes</taxon>
        <taxon>Streptosporangiales</taxon>
        <taxon>Thermomonosporaceae</taxon>
        <taxon>Actinomadura</taxon>
    </lineage>
</organism>
<dbReference type="OrthoDB" id="3215002at2"/>
<dbReference type="Gene3D" id="3.30.70.20">
    <property type="match status" value="1"/>
</dbReference>